<proteinExistence type="predicted"/>
<keyword evidence="2" id="KW-1185">Reference proteome</keyword>
<accession>A0AAD5XU38</accession>
<reference evidence="1" key="1">
    <citation type="submission" date="2020-05" db="EMBL/GenBank/DDBJ databases">
        <title>Phylogenomic resolution of chytrid fungi.</title>
        <authorList>
            <person name="Stajich J.E."/>
            <person name="Amses K."/>
            <person name="Simmons R."/>
            <person name="Seto K."/>
            <person name="Myers J."/>
            <person name="Bonds A."/>
            <person name="Quandt C.A."/>
            <person name="Barry K."/>
            <person name="Liu P."/>
            <person name="Grigoriev I."/>
            <person name="Longcore J.E."/>
            <person name="James T.Y."/>
        </authorList>
    </citation>
    <scope>NUCLEOTIDE SEQUENCE</scope>
    <source>
        <strain evidence="1">JEL0476</strain>
    </source>
</reference>
<name>A0AAD5XU38_9FUNG</name>
<evidence type="ECO:0000313" key="2">
    <source>
        <dbReference type="Proteomes" id="UP001211065"/>
    </source>
</evidence>
<sequence length="60" mass="7063">MDEDLINHVLDIENDPIKTSKSLILKFKKFKKIKKKNEIETENLLSEMSNDVEYLLKGLK</sequence>
<protein>
    <submittedName>
        <fullName evidence="1">Uncharacterized protein</fullName>
    </submittedName>
</protein>
<dbReference type="Proteomes" id="UP001211065">
    <property type="component" value="Unassembled WGS sequence"/>
</dbReference>
<gene>
    <name evidence="1" type="ORF">HK099_006856</name>
</gene>
<evidence type="ECO:0000313" key="1">
    <source>
        <dbReference type="EMBL" id="KAJ3214454.1"/>
    </source>
</evidence>
<dbReference type="AlphaFoldDB" id="A0AAD5XU38"/>
<comment type="caution">
    <text evidence="1">The sequence shown here is derived from an EMBL/GenBank/DDBJ whole genome shotgun (WGS) entry which is preliminary data.</text>
</comment>
<organism evidence="1 2">
    <name type="scientific">Clydaea vesicula</name>
    <dbReference type="NCBI Taxonomy" id="447962"/>
    <lineage>
        <taxon>Eukaryota</taxon>
        <taxon>Fungi</taxon>
        <taxon>Fungi incertae sedis</taxon>
        <taxon>Chytridiomycota</taxon>
        <taxon>Chytridiomycota incertae sedis</taxon>
        <taxon>Chytridiomycetes</taxon>
        <taxon>Lobulomycetales</taxon>
        <taxon>Lobulomycetaceae</taxon>
        <taxon>Clydaea</taxon>
    </lineage>
</organism>
<dbReference type="EMBL" id="JADGJW010000619">
    <property type="protein sequence ID" value="KAJ3214454.1"/>
    <property type="molecule type" value="Genomic_DNA"/>
</dbReference>
<feature type="non-terminal residue" evidence="1">
    <location>
        <position position="60"/>
    </location>
</feature>